<sequence>MSIRRRLAAAVVTGAAALTLAGLGAGTAAAADPIATIPDLTGQSSSVRLDSGFTDALGQLQVTPGTIGDATLQDGSVRFPITGGNVTVYRPGDADPYVQGRIEHDGSGLSLTKGDTKVELTDFVIDPGNPATLSGKVSAGGQTLAESAVLFDLDGSTLQPIQTDAAAGTATLTGTTVRLSSGAADALNQAFGTDAIRGGLTIGVATIVVNLPGQMPAMPQGGVETGGGSTSGPDTALVLAGVAALVAAGGVGLVARRRAGAHRG</sequence>
<evidence type="ECO:0000256" key="2">
    <source>
        <dbReference type="SAM" id="SignalP"/>
    </source>
</evidence>
<protein>
    <recommendedName>
        <fullName evidence="5">Htaa protein</fullName>
    </recommendedName>
</protein>
<dbReference type="AlphaFoldDB" id="A0A4R6VMK8"/>
<dbReference type="PROSITE" id="PS51318">
    <property type="entry name" value="TAT"/>
    <property type="match status" value="1"/>
</dbReference>
<name>A0A4R6VMK8_9PSEU</name>
<dbReference type="Proteomes" id="UP000295705">
    <property type="component" value="Unassembled WGS sequence"/>
</dbReference>
<proteinExistence type="predicted"/>
<dbReference type="EMBL" id="SNYO01000001">
    <property type="protein sequence ID" value="TDQ65062.1"/>
    <property type="molecule type" value="Genomic_DNA"/>
</dbReference>
<dbReference type="RefSeq" id="WP_243741403.1">
    <property type="nucleotide sequence ID" value="NZ_BAABHR010000046.1"/>
</dbReference>
<comment type="caution">
    <text evidence="3">The sequence shown here is derived from an EMBL/GenBank/DDBJ whole genome shotgun (WGS) entry which is preliminary data.</text>
</comment>
<keyword evidence="4" id="KW-1185">Reference proteome</keyword>
<evidence type="ECO:0000313" key="3">
    <source>
        <dbReference type="EMBL" id="TDQ65062.1"/>
    </source>
</evidence>
<evidence type="ECO:0008006" key="5">
    <source>
        <dbReference type="Google" id="ProtNLM"/>
    </source>
</evidence>
<evidence type="ECO:0000313" key="4">
    <source>
        <dbReference type="Proteomes" id="UP000295705"/>
    </source>
</evidence>
<feature type="chain" id="PRO_5020751541" description="Htaa protein" evidence="2">
    <location>
        <begin position="31"/>
        <end position="264"/>
    </location>
</feature>
<keyword evidence="1" id="KW-1133">Transmembrane helix</keyword>
<keyword evidence="2" id="KW-0732">Signal</keyword>
<feature type="signal peptide" evidence="2">
    <location>
        <begin position="1"/>
        <end position="30"/>
    </location>
</feature>
<organism evidence="3 4">
    <name type="scientific">Actinomycetospora succinea</name>
    <dbReference type="NCBI Taxonomy" id="663603"/>
    <lineage>
        <taxon>Bacteria</taxon>
        <taxon>Bacillati</taxon>
        <taxon>Actinomycetota</taxon>
        <taxon>Actinomycetes</taxon>
        <taxon>Pseudonocardiales</taxon>
        <taxon>Pseudonocardiaceae</taxon>
        <taxon>Actinomycetospora</taxon>
    </lineage>
</organism>
<keyword evidence="1" id="KW-0472">Membrane</keyword>
<dbReference type="InterPro" id="IPR006311">
    <property type="entry name" value="TAT_signal"/>
</dbReference>
<keyword evidence="1" id="KW-0812">Transmembrane</keyword>
<accession>A0A4R6VMK8</accession>
<gene>
    <name evidence="3" type="ORF">EV188_101311</name>
</gene>
<reference evidence="3 4" key="1">
    <citation type="submission" date="2019-03" db="EMBL/GenBank/DDBJ databases">
        <title>Genomic Encyclopedia of Type Strains, Phase IV (KMG-IV): sequencing the most valuable type-strain genomes for metagenomic binning, comparative biology and taxonomic classification.</title>
        <authorList>
            <person name="Goeker M."/>
        </authorList>
    </citation>
    <scope>NUCLEOTIDE SEQUENCE [LARGE SCALE GENOMIC DNA]</scope>
    <source>
        <strain evidence="3 4">DSM 45775</strain>
    </source>
</reference>
<feature type="transmembrane region" description="Helical" evidence="1">
    <location>
        <begin position="236"/>
        <end position="255"/>
    </location>
</feature>
<evidence type="ECO:0000256" key="1">
    <source>
        <dbReference type="SAM" id="Phobius"/>
    </source>
</evidence>